<keyword evidence="9" id="KW-0175">Coiled coil</keyword>
<keyword evidence="4" id="KW-0547">Nucleotide-binding</keyword>
<dbReference type="SUPFAM" id="SSF56112">
    <property type="entry name" value="Protein kinase-like (PK-like)"/>
    <property type="match status" value="1"/>
</dbReference>
<evidence type="ECO:0000313" key="13">
    <source>
        <dbReference type="EMBL" id="CAE8624305.1"/>
    </source>
</evidence>
<dbReference type="PROSITE" id="PS50011">
    <property type="entry name" value="PROTEIN_KINASE_DOM"/>
    <property type="match status" value="1"/>
</dbReference>
<evidence type="ECO:0000256" key="5">
    <source>
        <dbReference type="ARBA" id="ARBA00022777"/>
    </source>
</evidence>
<dbReference type="Gene3D" id="1.10.510.10">
    <property type="entry name" value="Transferase(Phosphotransferase) domain 1"/>
    <property type="match status" value="1"/>
</dbReference>
<comment type="caution">
    <text evidence="12">The sequence shown here is derived from an EMBL/GenBank/DDBJ whole genome shotgun (WGS) entry which is preliminary data.</text>
</comment>
<dbReference type="Proteomes" id="UP000654075">
    <property type="component" value="Unassembled WGS sequence"/>
</dbReference>
<keyword evidence="6" id="KW-0067">ATP-binding</keyword>
<feature type="domain" description="Protein kinase" evidence="11">
    <location>
        <begin position="553"/>
        <end position="816"/>
    </location>
</feature>
<protein>
    <recommendedName>
        <fullName evidence="1">non-specific serine/threonine protein kinase</fullName>
        <ecNumber evidence="1">2.7.11.1</ecNumber>
    </recommendedName>
</protein>
<proteinExistence type="predicted"/>
<evidence type="ECO:0000256" key="10">
    <source>
        <dbReference type="SAM" id="MobiDB-lite"/>
    </source>
</evidence>
<evidence type="ECO:0000259" key="11">
    <source>
        <dbReference type="PROSITE" id="PS50011"/>
    </source>
</evidence>
<dbReference type="InterPro" id="IPR000719">
    <property type="entry name" value="Prot_kinase_dom"/>
</dbReference>
<dbReference type="GO" id="GO:0005524">
    <property type="term" value="F:ATP binding"/>
    <property type="evidence" value="ECO:0007669"/>
    <property type="project" value="UniProtKB-KW"/>
</dbReference>
<evidence type="ECO:0000256" key="6">
    <source>
        <dbReference type="ARBA" id="ARBA00022840"/>
    </source>
</evidence>
<dbReference type="GO" id="GO:0004674">
    <property type="term" value="F:protein serine/threonine kinase activity"/>
    <property type="evidence" value="ECO:0007669"/>
    <property type="project" value="UniProtKB-KW"/>
</dbReference>
<name>A0A813D6K0_POLGL</name>
<evidence type="ECO:0000313" key="12">
    <source>
        <dbReference type="EMBL" id="CAE8581301.1"/>
    </source>
</evidence>
<evidence type="ECO:0000256" key="7">
    <source>
        <dbReference type="ARBA" id="ARBA00047899"/>
    </source>
</evidence>
<keyword evidence="3" id="KW-0808">Transferase</keyword>
<evidence type="ECO:0000313" key="14">
    <source>
        <dbReference type="Proteomes" id="UP000654075"/>
    </source>
</evidence>
<dbReference type="PANTHER" id="PTHR24361">
    <property type="entry name" value="MITOGEN-ACTIVATED KINASE KINASE KINASE"/>
    <property type="match status" value="1"/>
</dbReference>
<dbReference type="InterPro" id="IPR008271">
    <property type="entry name" value="Ser/Thr_kinase_AS"/>
</dbReference>
<dbReference type="AlphaFoldDB" id="A0A813D6K0"/>
<feature type="coiled-coil region" evidence="9">
    <location>
        <begin position="246"/>
        <end position="273"/>
    </location>
</feature>
<dbReference type="OrthoDB" id="488637at2759"/>
<dbReference type="Proteomes" id="UP000626109">
    <property type="component" value="Unassembled WGS sequence"/>
</dbReference>
<dbReference type="EMBL" id="CAJNNW010000172">
    <property type="protein sequence ID" value="CAE8624305.1"/>
    <property type="molecule type" value="Genomic_DNA"/>
</dbReference>
<feature type="compositionally biased region" description="Pro residues" evidence="10">
    <location>
        <begin position="1"/>
        <end position="20"/>
    </location>
</feature>
<evidence type="ECO:0000256" key="9">
    <source>
        <dbReference type="SAM" id="Coils"/>
    </source>
</evidence>
<gene>
    <name evidence="12" type="ORF">PGLA1383_LOCUS329</name>
    <name evidence="13" type="ORF">PGLA2088_LOCUS317</name>
</gene>
<evidence type="ECO:0000256" key="8">
    <source>
        <dbReference type="ARBA" id="ARBA00048679"/>
    </source>
</evidence>
<dbReference type="InterPro" id="IPR011009">
    <property type="entry name" value="Kinase-like_dom_sf"/>
</dbReference>
<dbReference type="InterPro" id="IPR053235">
    <property type="entry name" value="Ser_Thr_kinase"/>
</dbReference>
<comment type="catalytic activity">
    <reaction evidence="8">
        <text>L-seryl-[protein] + ATP = O-phospho-L-seryl-[protein] + ADP + H(+)</text>
        <dbReference type="Rhea" id="RHEA:17989"/>
        <dbReference type="Rhea" id="RHEA-COMP:9863"/>
        <dbReference type="Rhea" id="RHEA-COMP:11604"/>
        <dbReference type="ChEBI" id="CHEBI:15378"/>
        <dbReference type="ChEBI" id="CHEBI:29999"/>
        <dbReference type="ChEBI" id="CHEBI:30616"/>
        <dbReference type="ChEBI" id="CHEBI:83421"/>
        <dbReference type="ChEBI" id="CHEBI:456216"/>
        <dbReference type="EC" id="2.7.11.1"/>
    </reaction>
</comment>
<evidence type="ECO:0000256" key="3">
    <source>
        <dbReference type="ARBA" id="ARBA00022679"/>
    </source>
</evidence>
<accession>A0A813D6K0</accession>
<evidence type="ECO:0000256" key="2">
    <source>
        <dbReference type="ARBA" id="ARBA00022527"/>
    </source>
</evidence>
<organism evidence="12 14">
    <name type="scientific">Polarella glacialis</name>
    <name type="common">Dinoflagellate</name>
    <dbReference type="NCBI Taxonomy" id="89957"/>
    <lineage>
        <taxon>Eukaryota</taxon>
        <taxon>Sar</taxon>
        <taxon>Alveolata</taxon>
        <taxon>Dinophyceae</taxon>
        <taxon>Suessiales</taxon>
        <taxon>Suessiaceae</taxon>
        <taxon>Polarella</taxon>
    </lineage>
</organism>
<dbReference type="CDD" id="cd00180">
    <property type="entry name" value="PKc"/>
    <property type="match status" value="1"/>
</dbReference>
<dbReference type="SMART" id="SM00220">
    <property type="entry name" value="S_TKc"/>
    <property type="match status" value="1"/>
</dbReference>
<keyword evidence="2" id="KW-0723">Serine/threonine-protein kinase</keyword>
<feature type="region of interest" description="Disordered" evidence="10">
    <location>
        <begin position="1"/>
        <end position="29"/>
    </location>
</feature>
<dbReference type="PROSITE" id="PS00108">
    <property type="entry name" value="PROTEIN_KINASE_ST"/>
    <property type="match status" value="1"/>
</dbReference>
<dbReference type="Pfam" id="PF00069">
    <property type="entry name" value="Pkinase"/>
    <property type="match status" value="1"/>
</dbReference>
<sequence length="1014" mass="110432">MRPPSPSPSPPPPPSAPSPLAPAASPPSDIRSELDQLRRDLAELHAVILGDGCSGLGGIPGGLGELREGLLVARRRLDNLRELRRSVKPLAGFDALALCLSSVRVRERGPSAVGVEASLADGSEMAAGAPGRNAKGIRSAVSWAGGLFRRGGKYAPDAKGEIQDPSFPETRLVRDVTFHWKALNSADAWHRKLADAKTEVQIAVESGVAADLKKAVARREEVRAEMVSNLRLAQETILRSTGYATVNDLNAAIEKAQEAVAEIEESLRQAYDAATAAGPELGSRAPSPDTPGASSAVAMYTQHKAAFNGKQFVTTTDAAATHLEQAPPLQRYLECDVSPANWAVTFRWTQQAARPAVQHRDAESSDEPFADLAGRLASTMQAIQSEEQFWRSLDPVGALPAKQLFAEALDEEEQREGGFAFLRQAKEVYASLAEEIAREDRLVRLLQKEVVDAERELENALERNLDAQDNLEDAATKLRQYADRGKDTKALEDGRADARIKAQEADASLQPALNVLAEFAADFPEVTGMPALQKKLGACFLGASLPRELLPLWGGFRSLHQFDTRTVIKGDHRHKVEQVSLAGKEYVVKEYRISEAADLKTCAREAALLLRLRHDHVVELTGLFVDIVSKSLYLQMQFYSEGTLDQWVTKCKPNDISVRRACAQALSALAHFHALQVVHSDVKPANIFMDALGKAYLGDLDVSVESATRCSTKHATERATSAKVSYTIGFDAPELLKTGATTKSDVFAFGATLCVPGIVAESPARNALASLMKAQDPKKRLSAKEALQDFFFKAVWRYIPEERHTCIVCYESKPSTKGVVCGRSHFVCAGCLDSYVEEELSMLMASAEALARHRASGGLMPCPACKDVAVRAPNDAGSFYEDLQLLQGLSKEVFRGYSAAKDQATEDRIWKDQQELFNIQLAKLQEEYRRRGVAQLAAENEAATLQFLRRSCPNAVQCPSCSLGPVLPEGCFDLGSHHGEARARGGFVSNACRGCGFFSRERSAWARWDGNMRG</sequence>
<feature type="coiled-coil region" evidence="9">
    <location>
        <begin position="422"/>
        <end position="484"/>
    </location>
</feature>
<comment type="catalytic activity">
    <reaction evidence="7">
        <text>L-threonyl-[protein] + ATP = O-phospho-L-threonyl-[protein] + ADP + H(+)</text>
        <dbReference type="Rhea" id="RHEA:46608"/>
        <dbReference type="Rhea" id="RHEA-COMP:11060"/>
        <dbReference type="Rhea" id="RHEA-COMP:11605"/>
        <dbReference type="ChEBI" id="CHEBI:15378"/>
        <dbReference type="ChEBI" id="CHEBI:30013"/>
        <dbReference type="ChEBI" id="CHEBI:30616"/>
        <dbReference type="ChEBI" id="CHEBI:61977"/>
        <dbReference type="ChEBI" id="CHEBI:456216"/>
        <dbReference type="EC" id="2.7.11.1"/>
    </reaction>
</comment>
<keyword evidence="5" id="KW-0418">Kinase</keyword>
<evidence type="ECO:0000256" key="4">
    <source>
        <dbReference type="ARBA" id="ARBA00022741"/>
    </source>
</evidence>
<dbReference type="EMBL" id="CAJNNV010000056">
    <property type="protein sequence ID" value="CAE8581301.1"/>
    <property type="molecule type" value="Genomic_DNA"/>
</dbReference>
<keyword evidence="14" id="KW-1185">Reference proteome</keyword>
<evidence type="ECO:0000256" key="1">
    <source>
        <dbReference type="ARBA" id="ARBA00012513"/>
    </source>
</evidence>
<dbReference type="PANTHER" id="PTHR24361:SF433">
    <property type="entry name" value="PROTEIN KINASE DOMAIN-CONTAINING PROTEIN"/>
    <property type="match status" value="1"/>
</dbReference>
<reference evidence="12" key="1">
    <citation type="submission" date="2021-02" db="EMBL/GenBank/DDBJ databases">
        <authorList>
            <person name="Dougan E. K."/>
            <person name="Rhodes N."/>
            <person name="Thang M."/>
            <person name="Chan C."/>
        </authorList>
    </citation>
    <scope>NUCLEOTIDE SEQUENCE</scope>
</reference>
<dbReference type="EC" id="2.7.11.1" evidence="1"/>
<dbReference type="GO" id="GO:0005737">
    <property type="term" value="C:cytoplasm"/>
    <property type="evidence" value="ECO:0007669"/>
    <property type="project" value="TreeGrafter"/>
</dbReference>